<dbReference type="RefSeq" id="XP_003655796.1">
    <property type="nucleotide sequence ID" value="XM_003655748.1"/>
</dbReference>
<dbReference type="OrthoDB" id="5405126at2759"/>
<reference evidence="1 2" key="1">
    <citation type="journal article" date="2011" name="Nat. Biotechnol.">
        <title>Comparative genomic analysis of the thermophilic biomass-degrading fungi Myceliophthora thermophila and Thielavia terrestris.</title>
        <authorList>
            <person name="Berka R.M."/>
            <person name="Grigoriev I.V."/>
            <person name="Otillar R."/>
            <person name="Salamov A."/>
            <person name="Grimwood J."/>
            <person name="Reid I."/>
            <person name="Ishmael N."/>
            <person name="John T."/>
            <person name="Darmond C."/>
            <person name="Moisan M.-C."/>
            <person name="Henrissat B."/>
            <person name="Coutinho P.M."/>
            <person name="Lombard V."/>
            <person name="Natvig D.O."/>
            <person name="Lindquist E."/>
            <person name="Schmutz J."/>
            <person name="Lucas S."/>
            <person name="Harris P."/>
            <person name="Powlowski J."/>
            <person name="Bellemare A."/>
            <person name="Taylor D."/>
            <person name="Butler G."/>
            <person name="de Vries R.P."/>
            <person name="Allijn I.E."/>
            <person name="van den Brink J."/>
            <person name="Ushinsky S."/>
            <person name="Storms R."/>
            <person name="Powell A.J."/>
            <person name="Paulsen I.T."/>
            <person name="Elbourne L.D.H."/>
            <person name="Baker S.E."/>
            <person name="Magnuson J."/>
            <person name="LaBoissiere S."/>
            <person name="Clutterbuck A.J."/>
            <person name="Martinez D."/>
            <person name="Wogulis M."/>
            <person name="de Leon A.L."/>
            <person name="Rey M.W."/>
            <person name="Tsang A."/>
        </authorList>
    </citation>
    <scope>NUCLEOTIDE SEQUENCE [LARGE SCALE GENOMIC DNA]</scope>
    <source>
        <strain evidence="2">ATCC 38088 / NRRL 8126</strain>
    </source>
</reference>
<gene>
    <name evidence="1" type="ORF">THITE_2119896</name>
</gene>
<dbReference type="KEGG" id="ttt:THITE_2119896"/>
<evidence type="ECO:0000313" key="1">
    <source>
        <dbReference type="EMBL" id="AEO69460.1"/>
    </source>
</evidence>
<proteinExistence type="predicted"/>
<dbReference type="HOGENOM" id="CLU_047846_1_0_1"/>
<organism evidence="1 2">
    <name type="scientific">Thermothielavioides terrestris (strain ATCC 38088 / NRRL 8126)</name>
    <name type="common">Thielavia terrestris</name>
    <dbReference type="NCBI Taxonomy" id="578455"/>
    <lineage>
        <taxon>Eukaryota</taxon>
        <taxon>Fungi</taxon>
        <taxon>Dikarya</taxon>
        <taxon>Ascomycota</taxon>
        <taxon>Pezizomycotina</taxon>
        <taxon>Sordariomycetes</taxon>
        <taxon>Sordariomycetidae</taxon>
        <taxon>Sordariales</taxon>
        <taxon>Chaetomiaceae</taxon>
        <taxon>Thermothielavioides</taxon>
        <taxon>Thermothielavioides terrestris</taxon>
    </lineage>
</organism>
<evidence type="ECO:0000313" key="2">
    <source>
        <dbReference type="Proteomes" id="UP000008181"/>
    </source>
</evidence>
<name>G2R962_THETT</name>
<dbReference type="GeneID" id="11520177"/>
<accession>G2R962</accession>
<sequence length="399" mass="45401">MLPTTAAPRALRVVRGRPELAIFGYAALQQRPLSSSPVHAHRAGQVVTFNNVSSPELAELLDTLRQKVFLPTYLSKAQRQKIHDPKYERVLKHDPIMMEIDGEKHQFRYVDRMKEMPNTVATIRRVINAMKTRADFDNVFPLLEGCQRARRRLPPSTWPKLIRRAAEHDNLRVIMDCVKEVEETGFRLNTSEKVAELLSQFQRPAIESGFDLAKTTYALRQVNLVLNILEGDLKTEQHKPTRGAGRFPFYRDPQMLAVRLHLAAALAVHHSEGKDPKGRVASYAQELVALWPENAGLLDLQPDEAFRDREKMRYLLDRNNYLWYAAPILNGLTLAAQVVDPALAMQLQNRADAVESEVRVALDSLEVKDGRGKYIYDKLFNTEAKEEEEKETTEAAEGA</sequence>
<keyword evidence="2" id="KW-1185">Reference proteome</keyword>
<dbReference type="Proteomes" id="UP000008181">
    <property type="component" value="Chromosome 4"/>
</dbReference>
<dbReference type="EMBL" id="CP003012">
    <property type="protein sequence ID" value="AEO69460.1"/>
    <property type="molecule type" value="Genomic_DNA"/>
</dbReference>
<protein>
    <submittedName>
        <fullName evidence="1">Uncharacterized protein</fullName>
    </submittedName>
</protein>
<dbReference type="AlphaFoldDB" id="G2R962"/>
<dbReference type="eggNOG" id="ENOG502SD76">
    <property type="taxonomic scope" value="Eukaryota"/>
</dbReference>